<gene>
    <name evidence="2" type="ORF">Bun01g_17090</name>
    <name evidence="6" type="ORF">DW729_09740</name>
    <name evidence="5" type="ORF">DWW14_08360</name>
    <name evidence="4" type="ORF">DXC80_19365</name>
    <name evidence="3" type="ORF">POZ24_16510</name>
</gene>
<dbReference type="Proteomes" id="UP001213309">
    <property type="component" value="Unassembled WGS sequence"/>
</dbReference>
<protein>
    <recommendedName>
        <fullName evidence="11">Lipocalin-like domain-containing protein</fullName>
    </recommendedName>
</protein>
<organism evidence="4 7">
    <name type="scientific">Bacteroides uniformis</name>
    <dbReference type="NCBI Taxonomy" id="820"/>
    <lineage>
        <taxon>Bacteria</taxon>
        <taxon>Pseudomonadati</taxon>
        <taxon>Bacteroidota</taxon>
        <taxon>Bacteroidia</taxon>
        <taxon>Bacteroidales</taxon>
        <taxon>Bacteroidaceae</taxon>
        <taxon>Bacteroides</taxon>
    </lineage>
</organism>
<evidence type="ECO:0000313" key="5">
    <source>
        <dbReference type="EMBL" id="RGV42961.1"/>
    </source>
</evidence>
<dbReference type="Proteomes" id="UP000320533">
    <property type="component" value="Chromosome"/>
</dbReference>
<evidence type="ECO:0008006" key="11">
    <source>
        <dbReference type="Google" id="ProtNLM"/>
    </source>
</evidence>
<evidence type="ECO:0000313" key="8">
    <source>
        <dbReference type="Proteomes" id="UP000284640"/>
    </source>
</evidence>
<sequence length="143" mass="16381">MRTFRLIGMTLLMVMLTVNFTACSDDDEEQQDDKTLALLVGSWENELDSFTDVNGNVVSSTTEVLTFKADMTWTGIDYYTGTNYPNEKTEKWGEGTYSYDSSKKRLTLNNNIFESDIVEILEITESKLSYLSEDGIMNYTRKK</sequence>
<dbReference type="EMBL" id="QSRK01000051">
    <property type="protein sequence ID" value="RGL07593.1"/>
    <property type="molecule type" value="Genomic_DNA"/>
</dbReference>
<dbReference type="Proteomes" id="UP000285343">
    <property type="component" value="Unassembled WGS sequence"/>
</dbReference>
<evidence type="ECO:0000313" key="9">
    <source>
        <dbReference type="Proteomes" id="UP000285343"/>
    </source>
</evidence>
<reference evidence="7 8" key="1">
    <citation type="submission" date="2018-08" db="EMBL/GenBank/DDBJ databases">
        <title>A genome reference for cultivated species of the human gut microbiota.</title>
        <authorList>
            <person name="Zou Y."/>
            <person name="Xue W."/>
            <person name="Luo G."/>
        </authorList>
    </citation>
    <scope>NUCLEOTIDE SEQUENCE [LARGE SCALE GENOMIC DNA]</scope>
    <source>
        <strain evidence="5 9">AF14-42</strain>
        <strain evidence="6 8">AM27-46</strain>
        <strain evidence="4 7">TF08-13</strain>
    </source>
</reference>
<dbReference type="RefSeq" id="WP_117681719.1">
    <property type="nucleotide sequence ID" value="NZ_AP019724.1"/>
</dbReference>
<accession>A0A3E4QP80</accession>
<evidence type="ECO:0000313" key="3">
    <source>
        <dbReference type="EMBL" id="MDC1881605.1"/>
    </source>
</evidence>
<keyword evidence="1" id="KW-0732">Signal</keyword>
<dbReference type="EMBL" id="QRZC01000008">
    <property type="protein sequence ID" value="RGV42961.1"/>
    <property type="molecule type" value="Genomic_DNA"/>
</dbReference>
<dbReference type="EMBL" id="AP019724">
    <property type="protein sequence ID" value="BBK87339.1"/>
    <property type="molecule type" value="Genomic_DNA"/>
</dbReference>
<proteinExistence type="predicted"/>
<name>A0A3E4QP80_BACUN</name>
<feature type="signal peptide" evidence="1">
    <location>
        <begin position="1"/>
        <end position="24"/>
    </location>
</feature>
<dbReference type="AlphaFoldDB" id="A0A3E4QP80"/>
<dbReference type="EMBL" id="QSKL01000006">
    <property type="protein sequence ID" value="RHE60005.1"/>
    <property type="molecule type" value="Genomic_DNA"/>
</dbReference>
<reference evidence="2 10" key="2">
    <citation type="submission" date="2019-06" db="EMBL/GenBank/DDBJ databases">
        <title>Complete genome sequence of Bacteroides uniformis NBRC 113350.</title>
        <authorList>
            <person name="Miura T."/>
            <person name="Furukawa M."/>
            <person name="Shimamura M."/>
            <person name="Ohyama Y."/>
            <person name="Yamazoe A."/>
            <person name="Kawasaki H."/>
        </authorList>
    </citation>
    <scope>NUCLEOTIDE SEQUENCE [LARGE SCALE GENOMIC DNA]</scope>
    <source>
        <strain evidence="2 10">NBRC 113350</strain>
    </source>
</reference>
<dbReference type="Proteomes" id="UP000284640">
    <property type="component" value="Unassembled WGS sequence"/>
</dbReference>
<evidence type="ECO:0000313" key="2">
    <source>
        <dbReference type="EMBL" id="BBK87339.1"/>
    </source>
</evidence>
<evidence type="ECO:0000256" key="1">
    <source>
        <dbReference type="SAM" id="SignalP"/>
    </source>
</evidence>
<feature type="chain" id="PRO_5042709048" description="Lipocalin-like domain-containing protein" evidence="1">
    <location>
        <begin position="25"/>
        <end position="143"/>
    </location>
</feature>
<dbReference type="Proteomes" id="UP000260795">
    <property type="component" value="Unassembled WGS sequence"/>
</dbReference>
<evidence type="ECO:0000313" key="10">
    <source>
        <dbReference type="Proteomes" id="UP000320533"/>
    </source>
</evidence>
<evidence type="ECO:0000313" key="4">
    <source>
        <dbReference type="EMBL" id="RGL07593.1"/>
    </source>
</evidence>
<evidence type="ECO:0000313" key="6">
    <source>
        <dbReference type="EMBL" id="RHE60005.1"/>
    </source>
</evidence>
<evidence type="ECO:0000313" key="7">
    <source>
        <dbReference type="Proteomes" id="UP000260795"/>
    </source>
</evidence>
<dbReference type="EMBL" id="JAQNSG010000016">
    <property type="protein sequence ID" value="MDC1881605.1"/>
    <property type="molecule type" value="Genomic_DNA"/>
</dbReference>
<dbReference type="KEGG" id="bun:Bun01g_17090"/>
<reference evidence="3" key="3">
    <citation type="submission" date="2022-10" db="EMBL/GenBank/DDBJ databases">
        <title>Human gut microbiome strain richness.</title>
        <authorList>
            <person name="Chen-Liaw A."/>
        </authorList>
    </citation>
    <scope>NUCLEOTIDE SEQUENCE</scope>
    <source>
        <strain evidence="3">1001713st2_A4_1001713B170214_170313</strain>
    </source>
</reference>